<evidence type="ECO:0000313" key="2">
    <source>
        <dbReference type="EMBL" id="RNA70030.1"/>
    </source>
</evidence>
<dbReference type="SUPFAM" id="SSF54106">
    <property type="entry name" value="LysM domain"/>
    <property type="match status" value="3"/>
</dbReference>
<feature type="domain" description="LysM" evidence="1">
    <location>
        <begin position="178"/>
        <end position="223"/>
    </location>
</feature>
<dbReference type="CDD" id="cd00118">
    <property type="entry name" value="LysM"/>
    <property type="match status" value="3"/>
</dbReference>
<dbReference type="Proteomes" id="UP000278746">
    <property type="component" value="Unassembled WGS sequence"/>
</dbReference>
<dbReference type="Gene3D" id="3.10.350.10">
    <property type="entry name" value="LysM domain"/>
    <property type="match status" value="3"/>
</dbReference>
<keyword evidence="3" id="KW-1185">Reference proteome</keyword>
<gene>
    <name evidence="2" type="ORF">EBO34_08895</name>
</gene>
<dbReference type="InterPro" id="IPR036779">
    <property type="entry name" value="LysM_dom_sf"/>
</dbReference>
<feature type="domain" description="LysM" evidence="1">
    <location>
        <begin position="111"/>
        <end position="156"/>
    </location>
</feature>
<proteinExistence type="predicted"/>
<dbReference type="EMBL" id="RHIB01000001">
    <property type="protein sequence ID" value="RNA70030.1"/>
    <property type="molecule type" value="Genomic_DNA"/>
</dbReference>
<dbReference type="GO" id="GO:0008932">
    <property type="term" value="F:lytic endotransglycosylase activity"/>
    <property type="evidence" value="ECO:0007669"/>
    <property type="project" value="TreeGrafter"/>
</dbReference>
<dbReference type="PANTHER" id="PTHR33734:SF22">
    <property type="entry name" value="MEMBRANE-BOUND LYTIC MUREIN TRANSGLYCOSYLASE D"/>
    <property type="match status" value="1"/>
</dbReference>
<dbReference type="SMART" id="SM00257">
    <property type="entry name" value="LysM"/>
    <property type="match status" value="3"/>
</dbReference>
<name>A0A3M7TWK4_9BACI</name>
<organism evidence="2 3">
    <name type="scientific">Alteribacter keqinensis</name>
    <dbReference type="NCBI Taxonomy" id="2483800"/>
    <lineage>
        <taxon>Bacteria</taxon>
        <taxon>Bacillati</taxon>
        <taxon>Bacillota</taxon>
        <taxon>Bacilli</taxon>
        <taxon>Bacillales</taxon>
        <taxon>Bacillaceae</taxon>
        <taxon>Alteribacter</taxon>
    </lineage>
</organism>
<dbReference type="PROSITE" id="PS51782">
    <property type="entry name" value="LYSM"/>
    <property type="match status" value="3"/>
</dbReference>
<dbReference type="Pfam" id="PF07486">
    <property type="entry name" value="Hydrolase_2"/>
    <property type="match status" value="1"/>
</dbReference>
<protein>
    <submittedName>
        <fullName evidence="2">LysM peptidoglycan-binding domain-containing protein</fullName>
    </submittedName>
</protein>
<evidence type="ECO:0000313" key="3">
    <source>
        <dbReference type="Proteomes" id="UP000278746"/>
    </source>
</evidence>
<comment type="caution">
    <text evidence="2">The sequence shown here is derived from an EMBL/GenBank/DDBJ whole genome shotgun (WGS) entry which is preliminary data.</text>
</comment>
<dbReference type="InterPro" id="IPR042047">
    <property type="entry name" value="SleB_dom1"/>
</dbReference>
<dbReference type="Gene3D" id="1.10.10.2520">
    <property type="entry name" value="Cell wall hydrolase SleB, domain 1"/>
    <property type="match status" value="1"/>
</dbReference>
<feature type="domain" description="LysM" evidence="1">
    <location>
        <begin position="55"/>
        <end position="98"/>
    </location>
</feature>
<dbReference type="AlphaFoldDB" id="A0A3M7TWK4"/>
<accession>A0A3M7TWK4</accession>
<dbReference type="InterPro" id="IPR018392">
    <property type="entry name" value="LysM"/>
</dbReference>
<reference evidence="2 3" key="1">
    <citation type="submission" date="2018-10" db="EMBL/GenBank/DDBJ databases">
        <title>Bacillus Keqinensis sp. nov., a moderately halophilic bacterium isolated from a saline-alkaline lake.</title>
        <authorList>
            <person name="Wang H."/>
        </authorList>
    </citation>
    <scope>NUCLEOTIDE SEQUENCE [LARGE SCALE GENOMIC DNA]</scope>
    <source>
        <strain evidence="2 3">KQ-3</strain>
    </source>
</reference>
<dbReference type="Gene3D" id="6.20.240.60">
    <property type="match status" value="1"/>
</dbReference>
<dbReference type="PANTHER" id="PTHR33734">
    <property type="entry name" value="LYSM DOMAIN-CONTAINING GPI-ANCHORED PROTEIN 2"/>
    <property type="match status" value="1"/>
</dbReference>
<evidence type="ECO:0000259" key="1">
    <source>
        <dbReference type="PROSITE" id="PS51782"/>
    </source>
</evidence>
<dbReference type="InterPro" id="IPR011105">
    <property type="entry name" value="Cell_wall_hydrolase_SleB"/>
</dbReference>
<dbReference type="GO" id="GO:0016787">
    <property type="term" value="F:hydrolase activity"/>
    <property type="evidence" value="ECO:0007669"/>
    <property type="project" value="InterPro"/>
</dbReference>
<sequence>MLNRQDSEGFTTVSIKRFVITDFLTNKGEETMKKRITALTVMGSLLFAGNAMASSTYTVESGDTLWRIATNHNISVDELMTLNDLNGTVIYAGQSLTISPAGEEGPPSSSGTYTVQSGDTLFAIASRFNTTVSQLLELNPSITNANLMQVGQVINVPGGKGGNDNGEGSPSPTENGVINYTVQSGDTFYGIAYSNGMTQDMLRAFNPSVTNPGNLSVGQSIQVPTQDLIDLSKIVHLEARGEPMDGQVAVANVVQNRVADSQFPNTMHSVLHQDNQFTPVGNGSFATAIPNQNPIEAAKRAIGGENGVPEALFFFNPSTSNSEFMRSREVVTDIGNHRFVK</sequence>
<dbReference type="Pfam" id="PF01476">
    <property type="entry name" value="LysM"/>
    <property type="match status" value="3"/>
</dbReference>